<dbReference type="UniPathway" id="UPA00109">
    <property type="reaction ID" value="UER00189"/>
</dbReference>
<dbReference type="SUPFAM" id="SSF51351">
    <property type="entry name" value="Triosephosphate isomerase (TIM)"/>
    <property type="match status" value="1"/>
</dbReference>
<comment type="pathway">
    <text evidence="3">Carbohydrate degradation; glycolysis; D-glyceraldehyde 3-phosphate from glycerone phosphate: step 1/1.</text>
</comment>
<dbReference type="UniPathway" id="UPA00138"/>
<gene>
    <name evidence="4" type="ORF">FEF27_09020</name>
</gene>
<sequence length="256" mass="27852">MTSRWIGTSWKMNFTLSDAVTYTHTLGKALCERPELSEGIQPFLVPPATALATVHQILGERPRRPGRLKLGVQNAHWEDNGAWTGEISVPQALDAGADIVEIGHSERREFFNETIRTTRLKVLAAIRHGAYPLLCVGEPQEVRDRGQAADYILRQANGALDGLTEAQLSAVLIAYEPMWAIGATGRPATVAQLSEPFHALHERFGGRVECLLYGGSVNRQNAESLLATDHIGGLFIGRSAWTAAGYTEILELASAA</sequence>
<dbReference type="GO" id="GO:0046166">
    <property type="term" value="P:glyceraldehyde-3-phosphate biosynthetic process"/>
    <property type="evidence" value="ECO:0007669"/>
    <property type="project" value="TreeGrafter"/>
</dbReference>
<dbReference type="NCBIfam" id="NF000722">
    <property type="entry name" value="PRK00042.2-1"/>
    <property type="match status" value="1"/>
</dbReference>
<name>A0A5R9A7I8_9MICC</name>
<dbReference type="Proteomes" id="UP000306544">
    <property type="component" value="Unassembled WGS sequence"/>
</dbReference>
<dbReference type="GO" id="GO:0004807">
    <property type="term" value="F:triose-phosphate isomerase activity"/>
    <property type="evidence" value="ECO:0007669"/>
    <property type="project" value="UniProtKB-EC"/>
</dbReference>
<dbReference type="PANTHER" id="PTHR21139">
    <property type="entry name" value="TRIOSEPHOSPHATE ISOMERASE"/>
    <property type="match status" value="1"/>
</dbReference>
<dbReference type="OrthoDB" id="9809429at2"/>
<comment type="caution">
    <text evidence="4">The sequence shown here is derived from an EMBL/GenBank/DDBJ whole genome shotgun (WGS) entry which is preliminary data.</text>
</comment>
<dbReference type="GO" id="GO:0006094">
    <property type="term" value="P:gluconeogenesis"/>
    <property type="evidence" value="ECO:0007669"/>
    <property type="project" value="UniProtKB-UniPathway"/>
</dbReference>
<evidence type="ECO:0000256" key="3">
    <source>
        <dbReference type="RuleBase" id="RU363013"/>
    </source>
</evidence>
<dbReference type="CDD" id="cd00311">
    <property type="entry name" value="TIM"/>
    <property type="match status" value="1"/>
</dbReference>
<dbReference type="GO" id="GO:0006096">
    <property type="term" value="P:glycolytic process"/>
    <property type="evidence" value="ECO:0007669"/>
    <property type="project" value="UniProtKB-UniPathway"/>
</dbReference>
<dbReference type="EC" id="5.3.1.1" evidence="3"/>
<dbReference type="InterPro" id="IPR035990">
    <property type="entry name" value="TIM_sf"/>
</dbReference>
<keyword evidence="3" id="KW-0963">Cytoplasm</keyword>
<evidence type="ECO:0000256" key="1">
    <source>
        <dbReference type="ARBA" id="ARBA00007422"/>
    </source>
</evidence>
<keyword evidence="3" id="KW-0312">Gluconeogenesis</keyword>
<proteinExistence type="inferred from homology"/>
<evidence type="ECO:0000313" key="5">
    <source>
        <dbReference type="Proteomes" id="UP000306544"/>
    </source>
</evidence>
<keyword evidence="2 3" id="KW-0413">Isomerase</keyword>
<dbReference type="GO" id="GO:0005829">
    <property type="term" value="C:cytosol"/>
    <property type="evidence" value="ECO:0007669"/>
    <property type="project" value="TreeGrafter"/>
</dbReference>
<protein>
    <recommendedName>
        <fullName evidence="3">Triosephosphate isomerase</fullName>
        <ecNumber evidence="3">5.3.1.1</ecNumber>
    </recommendedName>
</protein>
<organism evidence="4 5">
    <name type="scientific">Nesterenkonia sphaerica</name>
    <dbReference type="NCBI Taxonomy" id="1804988"/>
    <lineage>
        <taxon>Bacteria</taxon>
        <taxon>Bacillati</taxon>
        <taxon>Actinomycetota</taxon>
        <taxon>Actinomycetes</taxon>
        <taxon>Micrococcales</taxon>
        <taxon>Micrococcaceae</taxon>
        <taxon>Nesterenkonia</taxon>
    </lineage>
</organism>
<keyword evidence="5" id="KW-1185">Reference proteome</keyword>
<keyword evidence="3" id="KW-0324">Glycolysis</keyword>
<evidence type="ECO:0000313" key="4">
    <source>
        <dbReference type="EMBL" id="TLP74480.1"/>
    </source>
</evidence>
<comment type="catalytic activity">
    <reaction evidence="3">
        <text>D-glyceraldehyde 3-phosphate = dihydroxyacetone phosphate</text>
        <dbReference type="Rhea" id="RHEA:18585"/>
        <dbReference type="ChEBI" id="CHEBI:57642"/>
        <dbReference type="ChEBI" id="CHEBI:59776"/>
        <dbReference type="EC" id="5.3.1.1"/>
    </reaction>
</comment>
<dbReference type="GO" id="GO:0019563">
    <property type="term" value="P:glycerol catabolic process"/>
    <property type="evidence" value="ECO:0007669"/>
    <property type="project" value="TreeGrafter"/>
</dbReference>
<comment type="subunit">
    <text evidence="3">Homodimer.</text>
</comment>
<dbReference type="EMBL" id="VAWA01000010">
    <property type="protein sequence ID" value="TLP74480.1"/>
    <property type="molecule type" value="Genomic_DNA"/>
</dbReference>
<comment type="subcellular location">
    <subcellularLocation>
        <location evidence="3">Cytoplasm</location>
    </subcellularLocation>
</comment>
<comment type="pathway">
    <text evidence="3">Carbohydrate biosynthesis; gluconeogenesis.</text>
</comment>
<dbReference type="InterPro" id="IPR013785">
    <property type="entry name" value="Aldolase_TIM"/>
</dbReference>
<accession>A0A5R9A7I8</accession>
<dbReference type="AlphaFoldDB" id="A0A5R9A7I8"/>
<evidence type="ECO:0000256" key="2">
    <source>
        <dbReference type="ARBA" id="ARBA00023235"/>
    </source>
</evidence>
<dbReference type="PANTHER" id="PTHR21139:SF42">
    <property type="entry name" value="TRIOSEPHOSPHATE ISOMERASE"/>
    <property type="match status" value="1"/>
</dbReference>
<dbReference type="RefSeq" id="WP_138170530.1">
    <property type="nucleotide sequence ID" value="NZ_VAWA01000010.1"/>
</dbReference>
<reference evidence="4 5" key="1">
    <citation type="submission" date="2019-05" db="EMBL/GenBank/DDBJ databases">
        <title>Nesterenkonia sp. GY239, isolated from the Southern Atlantic Ocean.</title>
        <authorList>
            <person name="Zhang G."/>
        </authorList>
    </citation>
    <scope>NUCLEOTIDE SEQUENCE [LARGE SCALE GENOMIC DNA]</scope>
    <source>
        <strain evidence="4 5">GY239</strain>
    </source>
</reference>
<dbReference type="InterPro" id="IPR000652">
    <property type="entry name" value="Triosephosphate_isomerase"/>
</dbReference>
<dbReference type="Gene3D" id="3.20.20.70">
    <property type="entry name" value="Aldolase class I"/>
    <property type="match status" value="1"/>
</dbReference>
<dbReference type="Pfam" id="PF00121">
    <property type="entry name" value="TIM"/>
    <property type="match status" value="1"/>
</dbReference>
<comment type="similarity">
    <text evidence="1 3">Belongs to the triosephosphate isomerase family.</text>
</comment>
<dbReference type="PROSITE" id="PS51440">
    <property type="entry name" value="TIM_2"/>
    <property type="match status" value="1"/>
</dbReference>